<keyword evidence="1" id="KW-0813">Transport</keyword>
<dbReference type="GO" id="GO:0005506">
    <property type="term" value="F:iron ion binding"/>
    <property type="evidence" value="ECO:0007669"/>
    <property type="project" value="InterPro"/>
</dbReference>
<feature type="domain" description="Rubredoxin-like" evidence="5">
    <location>
        <begin position="170"/>
        <end position="221"/>
    </location>
</feature>
<dbReference type="InterPro" id="IPR024934">
    <property type="entry name" value="Rubredoxin-like_dom"/>
</dbReference>
<dbReference type="SUPFAM" id="SSF50475">
    <property type="entry name" value="FMN-binding split barrel"/>
    <property type="match status" value="1"/>
</dbReference>
<keyword evidence="3" id="KW-0249">Electron transport</keyword>
<dbReference type="Pfam" id="PF01613">
    <property type="entry name" value="Flavin_Reduct"/>
    <property type="match status" value="1"/>
</dbReference>
<dbReference type="CDD" id="cd00730">
    <property type="entry name" value="rubredoxin"/>
    <property type="match status" value="1"/>
</dbReference>
<dbReference type="InterPro" id="IPR024935">
    <property type="entry name" value="Rubredoxin_dom"/>
</dbReference>
<dbReference type="PRINTS" id="PR00163">
    <property type="entry name" value="RUBREDOXIN"/>
</dbReference>
<dbReference type="SUPFAM" id="SSF57802">
    <property type="entry name" value="Rubredoxin-like"/>
    <property type="match status" value="1"/>
</dbReference>
<dbReference type="FunFam" id="2.20.28.10:FF:000001">
    <property type="entry name" value="Rubredoxin"/>
    <property type="match status" value="1"/>
</dbReference>
<dbReference type="Gene3D" id="2.30.110.10">
    <property type="entry name" value="Electron Transport, Fmn-binding Protein, Chain A"/>
    <property type="match status" value="1"/>
</dbReference>
<evidence type="ECO:0000256" key="4">
    <source>
        <dbReference type="ARBA" id="ARBA00023004"/>
    </source>
</evidence>
<dbReference type="Pfam" id="PF00301">
    <property type="entry name" value="Rubredoxin"/>
    <property type="match status" value="1"/>
</dbReference>
<sequence length="223" mass="24638">MCIISSQKGNDFNGCIVNTVFQITPEPPMIAVSVNRQNLTHEYITKSKVFVISVLAEEAPLEFIGKFGFRTGRDTDKLQEVNYKLGVVGVPIVLDNTVGFIEAEVANAIDVETHTLFIGRIIACETIDESKVPMTYNYYRDVKGGRTPRTAATYVEKKPKVKSETGDQEMKKYKCLMCGYIYDPAVGDPDNGVAAGTAFEDLPDDWTCPECGVGKDEFEPIEA</sequence>
<evidence type="ECO:0000256" key="2">
    <source>
        <dbReference type="ARBA" id="ARBA00022723"/>
    </source>
</evidence>
<protein>
    <recommendedName>
        <fullName evidence="5">Rubredoxin-like domain-containing protein</fullName>
    </recommendedName>
</protein>
<keyword evidence="2" id="KW-0479">Metal-binding</keyword>
<gene>
    <name evidence="6" type="ORF">S03H2_47424</name>
</gene>
<proteinExistence type="predicted"/>
<accession>X1IQV1</accession>
<dbReference type="InterPro" id="IPR018527">
    <property type="entry name" value="Rubredoxin_Fe_BS"/>
</dbReference>
<evidence type="ECO:0000259" key="5">
    <source>
        <dbReference type="PROSITE" id="PS50903"/>
    </source>
</evidence>
<dbReference type="AlphaFoldDB" id="X1IQV1"/>
<dbReference type="SMART" id="SM00903">
    <property type="entry name" value="Flavin_Reduct"/>
    <property type="match status" value="1"/>
</dbReference>
<dbReference type="EMBL" id="BARU01029844">
    <property type="protein sequence ID" value="GAH71630.1"/>
    <property type="molecule type" value="Genomic_DNA"/>
</dbReference>
<dbReference type="InterPro" id="IPR002563">
    <property type="entry name" value="Flavin_Rdtase-like_dom"/>
</dbReference>
<dbReference type="PROSITE" id="PS00202">
    <property type="entry name" value="RUBREDOXIN"/>
    <property type="match status" value="1"/>
</dbReference>
<dbReference type="PROSITE" id="PS50903">
    <property type="entry name" value="RUBREDOXIN_LIKE"/>
    <property type="match status" value="1"/>
</dbReference>
<keyword evidence="4" id="KW-0408">Iron</keyword>
<organism evidence="6">
    <name type="scientific">marine sediment metagenome</name>
    <dbReference type="NCBI Taxonomy" id="412755"/>
    <lineage>
        <taxon>unclassified sequences</taxon>
        <taxon>metagenomes</taxon>
        <taxon>ecological metagenomes</taxon>
    </lineage>
</organism>
<evidence type="ECO:0000256" key="3">
    <source>
        <dbReference type="ARBA" id="ARBA00022982"/>
    </source>
</evidence>
<dbReference type="InterPro" id="IPR050526">
    <property type="entry name" value="Rubredoxin_ET"/>
</dbReference>
<dbReference type="GO" id="GO:0009055">
    <property type="term" value="F:electron transfer activity"/>
    <property type="evidence" value="ECO:0007669"/>
    <property type="project" value="TreeGrafter"/>
</dbReference>
<evidence type="ECO:0000313" key="6">
    <source>
        <dbReference type="EMBL" id="GAH71630.1"/>
    </source>
</evidence>
<dbReference type="PANTHER" id="PTHR47627:SF1">
    <property type="entry name" value="RUBREDOXIN-1-RELATED"/>
    <property type="match status" value="1"/>
</dbReference>
<evidence type="ECO:0000256" key="1">
    <source>
        <dbReference type="ARBA" id="ARBA00022448"/>
    </source>
</evidence>
<comment type="caution">
    <text evidence="6">The sequence shown here is derived from an EMBL/GenBank/DDBJ whole genome shotgun (WGS) entry which is preliminary data.</text>
</comment>
<dbReference type="PANTHER" id="PTHR47627">
    <property type="entry name" value="RUBREDOXIN"/>
    <property type="match status" value="1"/>
</dbReference>
<reference evidence="6" key="1">
    <citation type="journal article" date="2014" name="Front. Microbiol.">
        <title>High frequency of phylogenetically diverse reductive dehalogenase-homologous genes in deep subseafloor sedimentary metagenomes.</title>
        <authorList>
            <person name="Kawai M."/>
            <person name="Futagami T."/>
            <person name="Toyoda A."/>
            <person name="Takaki Y."/>
            <person name="Nishi S."/>
            <person name="Hori S."/>
            <person name="Arai W."/>
            <person name="Tsubouchi T."/>
            <person name="Morono Y."/>
            <person name="Uchiyama I."/>
            <person name="Ito T."/>
            <person name="Fujiyama A."/>
            <person name="Inagaki F."/>
            <person name="Takami H."/>
        </authorList>
    </citation>
    <scope>NUCLEOTIDE SEQUENCE</scope>
    <source>
        <strain evidence="6">Expedition CK06-06</strain>
    </source>
</reference>
<dbReference type="GO" id="GO:0043448">
    <property type="term" value="P:alkane catabolic process"/>
    <property type="evidence" value="ECO:0007669"/>
    <property type="project" value="TreeGrafter"/>
</dbReference>
<name>X1IQV1_9ZZZZ</name>
<dbReference type="GO" id="GO:0010181">
    <property type="term" value="F:FMN binding"/>
    <property type="evidence" value="ECO:0007669"/>
    <property type="project" value="InterPro"/>
</dbReference>
<dbReference type="InterPro" id="IPR012349">
    <property type="entry name" value="Split_barrel_FMN-bd"/>
</dbReference>
<dbReference type="Gene3D" id="2.20.28.10">
    <property type="match status" value="1"/>
</dbReference>
<dbReference type="NCBIfam" id="NF045768">
    <property type="entry name" value="RubredRD"/>
    <property type="match status" value="1"/>
</dbReference>